<proteinExistence type="predicted"/>
<evidence type="ECO:0000313" key="7">
    <source>
        <dbReference type="EMBL" id="VDP04502.1"/>
    </source>
</evidence>
<feature type="transmembrane region" description="Helical" evidence="5">
    <location>
        <begin position="108"/>
        <end position="126"/>
    </location>
</feature>
<keyword evidence="4 5" id="KW-0472">Membrane</keyword>
<keyword evidence="8" id="KW-1185">Reference proteome</keyword>
<sequence length="301" mass="33373">MDLMKENSFHELVLVIKKVNVEPALFLYMISSFMHFPVFQSLIYQKACLQLYDGDEIYCGNVTAANRDVAVQTLANHVFLFSSLCLLLPSMPTTVMLGTFGDLVSRKISLLLPLVGLVLSDLSYLIQCHFKHLDVYILLISDLLFGIFGGFSALIASMFSYGADSTAVVNRSYRMALMEGSIGLGGMIGFLVSGPLLESAGFSAVFLVNIVIHTVVFAYVLLFVRELPPRHSSLCSAANISRHAHFFSTVVAFFRLVETYLQQTCSTVVKTRHTHVRRCIVVVLMAFSVSYLVFSGAYPFV</sequence>
<feature type="transmembrane region" description="Helical" evidence="5">
    <location>
        <begin position="279"/>
        <end position="300"/>
    </location>
</feature>
<dbReference type="Pfam" id="PF07690">
    <property type="entry name" value="MFS_1"/>
    <property type="match status" value="1"/>
</dbReference>
<evidence type="ECO:0000256" key="5">
    <source>
        <dbReference type="SAM" id="Phobius"/>
    </source>
</evidence>
<organism evidence="9">
    <name type="scientific">Soboliphyme baturini</name>
    <dbReference type="NCBI Taxonomy" id="241478"/>
    <lineage>
        <taxon>Eukaryota</taxon>
        <taxon>Metazoa</taxon>
        <taxon>Ecdysozoa</taxon>
        <taxon>Nematoda</taxon>
        <taxon>Enoplea</taxon>
        <taxon>Dorylaimia</taxon>
        <taxon>Dioctophymatida</taxon>
        <taxon>Dioctophymatoidea</taxon>
        <taxon>Soboliphymatidae</taxon>
        <taxon>Soboliphyme</taxon>
    </lineage>
</organism>
<dbReference type="Proteomes" id="UP000270296">
    <property type="component" value="Unassembled WGS sequence"/>
</dbReference>
<feature type="domain" description="Major facilitator superfamily (MFS) profile" evidence="6">
    <location>
        <begin position="24"/>
        <end position="301"/>
    </location>
</feature>
<feature type="transmembrane region" description="Helical" evidence="5">
    <location>
        <begin position="78"/>
        <end position="101"/>
    </location>
</feature>
<reference evidence="7 8" key="2">
    <citation type="submission" date="2018-11" db="EMBL/GenBank/DDBJ databases">
        <authorList>
            <consortium name="Pathogen Informatics"/>
        </authorList>
    </citation>
    <scope>NUCLEOTIDE SEQUENCE [LARGE SCALE GENOMIC DNA]</scope>
</reference>
<feature type="transmembrane region" description="Helical" evidence="5">
    <location>
        <begin position="25"/>
        <end position="44"/>
    </location>
</feature>
<evidence type="ECO:0000259" key="6">
    <source>
        <dbReference type="PROSITE" id="PS50850"/>
    </source>
</evidence>
<name>A0A183ILI4_9BILA</name>
<evidence type="ECO:0000256" key="2">
    <source>
        <dbReference type="ARBA" id="ARBA00022692"/>
    </source>
</evidence>
<dbReference type="PANTHER" id="PTHR23507:SF1">
    <property type="entry name" value="FI18259P1-RELATED"/>
    <property type="match status" value="1"/>
</dbReference>
<dbReference type="Gene3D" id="1.20.1250.20">
    <property type="entry name" value="MFS general substrate transporter like domains"/>
    <property type="match status" value="1"/>
</dbReference>
<feature type="transmembrane region" description="Helical" evidence="5">
    <location>
        <begin position="138"/>
        <end position="163"/>
    </location>
</feature>
<keyword evidence="2 5" id="KW-0812">Transmembrane</keyword>
<dbReference type="PROSITE" id="PS50850">
    <property type="entry name" value="MFS"/>
    <property type="match status" value="1"/>
</dbReference>
<dbReference type="AlphaFoldDB" id="A0A183ILI4"/>
<feature type="transmembrane region" description="Helical" evidence="5">
    <location>
        <begin position="175"/>
        <end position="196"/>
    </location>
</feature>
<evidence type="ECO:0000256" key="3">
    <source>
        <dbReference type="ARBA" id="ARBA00022989"/>
    </source>
</evidence>
<reference evidence="9" key="1">
    <citation type="submission" date="2016-06" db="UniProtKB">
        <authorList>
            <consortium name="WormBaseParasite"/>
        </authorList>
    </citation>
    <scope>IDENTIFICATION</scope>
</reference>
<evidence type="ECO:0000256" key="1">
    <source>
        <dbReference type="ARBA" id="ARBA00004141"/>
    </source>
</evidence>
<dbReference type="WBParaSite" id="SBAD_0000467101-mRNA-1">
    <property type="protein sequence ID" value="SBAD_0000467101-mRNA-1"/>
    <property type="gene ID" value="SBAD_0000467101"/>
</dbReference>
<dbReference type="InterPro" id="IPR011701">
    <property type="entry name" value="MFS"/>
</dbReference>
<dbReference type="GO" id="GO:0016020">
    <property type="term" value="C:membrane"/>
    <property type="evidence" value="ECO:0007669"/>
    <property type="project" value="UniProtKB-SubCell"/>
</dbReference>
<dbReference type="OrthoDB" id="419734at2759"/>
<keyword evidence="3 5" id="KW-1133">Transmembrane helix</keyword>
<protein>
    <submittedName>
        <fullName evidence="9">MFS domain-containing protein</fullName>
    </submittedName>
</protein>
<dbReference type="InterPro" id="IPR036259">
    <property type="entry name" value="MFS_trans_sf"/>
</dbReference>
<dbReference type="GO" id="GO:0022857">
    <property type="term" value="F:transmembrane transporter activity"/>
    <property type="evidence" value="ECO:0007669"/>
    <property type="project" value="InterPro"/>
</dbReference>
<evidence type="ECO:0000313" key="9">
    <source>
        <dbReference type="WBParaSite" id="SBAD_0000467101-mRNA-1"/>
    </source>
</evidence>
<comment type="subcellular location">
    <subcellularLocation>
        <location evidence="1">Membrane</location>
        <topology evidence="1">Multi-pass membrane protein</topology>
    </subcellularLocation>
</comment>
<feature type="transmembrane region" description="Helical" evidence="5">
    <location>
        <begin position="202"/>
        <end position="224"/>
    </location>
</feature>
<dbReference type="InterPro" id="IPR020846">
    <property type="entry name" value="MFS_dom"/>
</dbReference>
<dbReference type="PANTHER" id="PTHR23507">
    <property type="entry name" value="ZGC:174356"/>
    <property type="match status" value="1"/>
</dbReference>
<evidence type="ECO:0000313" key="8">
    <source>
        <dbReference type="Proteomes" id="UP000270296"/>
    </source>
</evidence>
<gene>
    <name evidence="7" type="ORF">SBAD_LOCUS4480</name>
</gene>
<evidence type="ECO:0000256" key="4">
    <source>
        <dbReference type="ARBA" id="ARBA00023136"/>
    </source>
</evidence>
<accession>A0A183ILI4</accession>
<dbReference type="EMBL" id="UZAM01008343">
    <property type="protein sequence ID" value="VDP04502.1"/>
    <property type="molecule type" value="Genomic_DNA"/>
</dbReference>
<dbReference type="SUPFAM" id="SSF103473">
    <property type="entry name" value="MFS general substrate transporter"/>
    <property type="match status" value="1"/>
</dbReference>